<keyword evidence="5 7" id="KW-0408">Iron</keyword>
<evidence type="ECO:0000256" key="5">
    <source>
        <dbReference type="ARBA" id="ARBA00023004"/>
    </source>
</evidence>
<comment type="similarity">
    <text evidence="1 7">Belongs to the cytochrome P450 family.</text>
</comment>
<evidence type="ECO:0000256" key="2">
    <source>
        <dbReference type="ARBA" id="ARBA00022617"/>
    </source>
</evidence>
<keyword evidence="2 7" id="KW-0349">Heme</keyword>
<name>A0A367EVG1_9ACTN</name>
<dbReference type="EMBL" id="QOIL01000030">
    <property type="protein sequence ID" value="RCG21150.1"/>
    <property type="molecule type" value="Genomic_DNA"/>
</dbReference>
<keyword evidence="4 7" id="KW-0560">Oxidoreductase</keyword>
<dbReference type="SUPFAM" id="SSF48264">
    <property type="entry name" value="Cytochrome P450"/>
    <property type="match status" value="1"/>
</dbReference>
<dbReference type="InterPro" id="IPR002397">
    <property type="entry name" value="Cyt_P450_B"/>
</dbReference>
<dbReference type="Gene3D" id="1.10.630.10">
    <property type="entry name" value="Cytochrome P450"/>
    <property type="match status" value="1"/>
</dbReference>
<organism evidence="8 9">
    <name type="scientific">Sphaerisporangium album</name>
    <dbReference type="NCBI Taxonomy" id="509200"/>
    <lineage>
        <taxon>Bacteria</taxon>
        <taxon>Bacillati</taxon>
        <taxon>Actinomycetota</taxon>
        <taxon>Actinomycetes</taxon>
        <taxon>Streptosporangiales</taxon>
        <taxon>Streptosporangiaceae</taxon>
        <taxon>Sphaerisporangium</taxon>
    </lineage>
</organism>
<evidence type="ECO:0000256" key="3">
    <source>
        <dbReference type="ARBA" id="ARBA00022723"/>
    </source>
</evidence>
<evidence type="ECO:0000256" key="6">
    <source>
        <dbReference type="ARBA" id="ARBA00023033"/>
    </source>
</evidence>
<dbReference type="PROSITE" id="PS00086">
    <property type="entry name" value="CYTOCHROME_P450"/>
    <property type="match status" value="1"/>
</dbReference>
<sequence>MTEYPVTEYDPVDPAVQADPYPIYAYLRDNRPLYHNPKIGQSGAYVLSRYEDVTAAWADYERFSSSHGPTVELKSPQARRRSGFISMDPPEHTAMRALVSRGFTPRRVQELEPGIREIVRGHLERVRDLPTWDFIAYANKIPMDVISELLGVPHADREEIRRLSELSLSRDQAGQVPPAAQAAHLDLRSYYASLVSDRRRRPGPDLATALVEAQDSGNHLSDEDAVSVMLLLGIAGNESTVKLLGNVWYQGWKHPEQRRKAWKGQIAQWVEETLRYDSPGQMLARIVAKDVTLYGETVPAGSTLLLLPASANRDPRMFRDPDRYDLDRDTSGLTSFGRGPHFCLGASLARLEARVLLEETVEAIPQGYEIDEPAARRLLSPTFRGFTYLPTVNPSK</sequence>
<dbReference type="AlphaFoldDB" id="A0A367EVG1"/>
<evidence type="ECO:0000256" key="4">
    <source>
        <dbReference type="ARBA" id="ARBA00023002"/>
    </source>
</evidence>
<dbReference type="Proteomes" id="UP000253094">
    <property type="component" value="Unassembled WGS sequence"/>
</dbReference>
<keyword evidence="9" id="KW-1185">Reference proteome</keyword>
<keyword evidence="3 7" id="KW-0479">Metal-binding</keyword>
<dbReference type="FunFam" id="1.10.630.10:FF:000018">
    <property type="entry name" value="Cytochrome P450 monooxygenase"/>
    <property type="match status" value="1"/>
</dbReference>
<evidence type="ECO:0000313" key="8">
    <source>
        <dbReference type="EMBL" id="RCG21150.1"/>
    </source>
</evidence>
<dbReference type="GO" id="GO:0006707">
    <property type="term" value="P:cholesterol catabolic process"/>
    <property type="evidence" value="ECO:0007669"/>
    <property type="project" value="TreeGrafter"/>
</dbReference>
<dbReference type="PANTHER" id="PTHR46696:SF4">
    <property type="entry name" value="BIOTIN BIOSYNTHESIS CYTOCHROME P450"/>
    <property type="match status" value="1"/>
</dbReference>
<dbReference type="PANTHER" id="PTHR46696">
    <property type="entry name" value="P450, PUTATIVE (EUROFUNG)-RELATED"/>
    <property type="match status" value="1"/>
</dbReference>
<dbReference type="GO" id="GO:0008395">
    <property type="term" value="F:steroid hydroxylase activity"/>
    <property type="evidence" value="ECO:0007669"/>
    <property type="project" value="TreeGrafter"/>
</dbReference>
<gene>
    <name evidence="8" type="ORF">DQ384_36670</name>
</gene>
<evidence type="ECO:0000256" key="7">
    <source>
        <dbReference type="RuleBase" id="RU000461"/>
    </source>
</evidence>
<proteinExistence type="inferred from homology"/>
<reference evidence="8 9" key="1">
    <citation type="submission" date="2018-06" db="EMBL/GenBank/DDBJ databases">
        <title>Sphaerisporangium craniellae sp. nov., isolated from a marine sponge in the South China Sea.</title>
        <authorList>
            <person name="Li L."/>
        </authorList>
    </citation>
    <scope>NUCLEOTIDE SEQUENCE [LARGE SCALE GENOMIC DNA]</scope>
    <source>
        <strain evidence="8 9">CCTCC AA 208026</strain>
    </source>
</reference>
<evidence type="ECO:0000313" key="9">
    <source>
        <dbReference type="Proteomes" id="UP000253094"/>
    </source>
</evidence>
<protein>
    <submittedName>
        <fullName evidence="8">Cytochrome P450</fullName>
    </submittedName>
</protein>
<accession>A0A367EVG1</accession>
<dbReference type="OrthoDB" id="502624at2"/>
<comment type="caution">
    <text evidence="8">The sequence shown here is derived from an EMBL/GenBank/DDBJ whole genome shotgun (WGS) entry which is preliminary data.</text>
</comment>
<evidence type="ECO:0000256" key="1">
    <source>
        <dbReference type="ARBA" id="ARBA00010617"/>
    </source>
</evidence>
<dbReference type="GO" id="GO:0036199">
    <property type="term" value="F:cholest-4-en-3-one 26-monooxygenase activity"/>
    <property type="evidence" value="ECO:0007669"/>
    <property type="project" value="TreeGrafter"/>
</dbReference>
<dbReference type="InterPro" id="IPR036396">
    <property type="entry name" value="Cyt_P450_sf"/>
</dbReference>
<dbReference type="PRINTS" id="PR00359">
    <property type="entry name" value="BP450"/>
</dbReference>
<keyword evidence="6 7" id="KW-0503">Monooxygenase</keyword>
<dbReference type="InterPro" id="IPR017972">
    <property type="entry name" value="Cyt_P450_CS"/>
</dbReference>
<dbReference type="InterPro" id="IPR001128">
    <property type="entry name" value="Cyt_P450"/>
</dbReference>
<dbReference type="GO" id="GO:0005506">
    <property type="term" value="F:iron ion binding"/>
    <property type="evidence" value="ECO:0007669"/>
    <property type="project" value="InterPro"/>
</dbReference>
<dbReference type="Pfam" id="PF00067">
    <property type="entry name" value="p450"/>
    <property type="match status" value="1"/>
</dbReference>
<dbReference type="GO" id="GO:0020037">
    <property type="term" value="F:heme binding"/>
    <property type="evidence" value="ECO:0007669"/>
    <property type="project" value="InterPro"/>
</dbReference>